<reference evidence="2 3" key="1">
    <citation type="submission" date="2021-03" db="EMBL/GenBank/DDBJ databases">
        <title>Flavobacterium Flabelliformis Sp. Nov. And Flavobacterium Geliluteum Sp. Nov., Two Novel Multidrug Resistant Psychrophilic Species Isolated From Antarctica.</title>
        <authorList>
            <person name="Kralova S."/>
            <person name="Busse H.J."/>
            <person name="Bezdicek M."/>
            <person name="Nykrynova M."/>
            <person name="Kroupova E."/>
            <person name="Krsek D."/>
            <person name="Sedlacek I."/>
        </authorList>
    </citation>
    <scope>NUCLEOTIDE SEQUENCE [LARGE SCALE GENOMIC DNA]</scope>
    <source>
        <strain evidence="2 3">P7388</strain>
    </source>
</reference>
<dbReference type="EMBL" id="JAGFBV010000007">
    <property type="protein sequence ID" value="MBP4137601.1"/>
    <property type="molecule type" value="Genomic_DNA"/>
</dbReference>
<dbReference type="RefSeq" id="WP_210665636.1">
    <property type="nucleotide sequence ID" value="NZ_JAGFBV010000007.1"/>
</dbReference>
<evidence type="ECO:0000313" key="2">
    <source>
        <dbReference type="EMBL" id="MBP4137601.1"/>
    </source>
</evidence>
<organism evidence="2 3">
    <name type="scientific">Flavobacterium geliluteum</name>
    <dbReference type="NCBI Taxonomy" id="2816120"/>
    <lineage>
        <taxon>Bacteria</taxon>
        <taxon>Pseudomonadati</taxon>
        <taxon>Bacteroidota</taxon>
        <taxon>Flavobacteriia</taxon>
        <taxon>Flavobacteriales</taxon>
        <taxon>Flavobacteriaceae</taxon>
        <taxon>Flavobacterium</taxon>
    </lineage>
</organism>
<name>A0A940X9A0_9FLAO</name>
<keyword evidence="1" id="KW-0732">Signal</keyword>
<proteinExistence type="predicted"/>
<evidence type="ECO:0000313" key="3">
    <source>
        <dbReference type="Proteomes" id="UP000675047"/>
    </source>
</evidence>
<protein>
    <submittedName>
        <fullName evidence="2">Uncharacterized protein</fullName>
    </submittedName>
</protein>
<comment type="caution">
    <text evidence="2">The sequence shown here is derived from an EMBL/GenBank/DDBJ whole genome shotgun (WGS) entry which is preliminary data.</text>
</comment>
<feature type="chain" id="PRO_5037576580" evidence="1">
    <location>
        <begin position="23"/>
        <end position="115"/>
    </location>
</feature>
<keyword evidence="3" id="KW-1185">Reference proteome</keyword>
<evidence type="ECO:0000256" key="1">
    <source>
        <dbReference type="SAM" id="SignalP"/>
    </source>
</evidence>
<sequence>MNWIRKTIIFVSLLIAVLFAFQADHTAMDKRDSEKKENTFSVHNNDALAFIQPQASFQLVASAKTSYPVVLKWFDALLIEIPDYQSILFANNFANQCFNQSKKLSILLYPFLFFW</sequence>
<feature type="signal peptide" evidence="1">
    <location>
        <begin position="1"/>
        <end position="22"/>
    </location>
</feature>
<accession>A0A940X9A0</accession>
<dbReference type="AlphaFoldDB" id="A0A940X9A0"/>
<gene>
    <name evidence="2" type="ORF">J3495_05835</name>
</gene>
<dbReference type="Proteomes" id="UP000675047">
    <property type="component" value="Unassembled WGS sequence"/>
</dbReference>